<feature type="compositionally biased region" description="Basic and acidic residues" evidence="1">
    <location>
        <begin position="93"/>
        <end position="112"/>
    </location>
</feature>
<protein>
    <submittedName>
        <fullName evidence="2">Uncharacterized protein</fullName>
    </submittedName>
</protein>
<dbReference type="EMBL" id="FP929003">
    <property type="protein sequence ID" value="CBK42904.1"/>
    <property type="molecule type" value="Genomic_DNA"/>
</dbReference>
<dbReference type="STRING" id="330214.NIDE3210"/>
<reference evidence="2 3" key="1">
    <citation type="journal article" date="2010" name="Proc. Natl. Acad. Sci. U.S.A.">
        <title>A Nitrospira metagenome illuminates the physiology and evolution of globally important nitrite-oxidizing bacteria.</title>
        <authorList>
            <person name="Lucker S."/>
            <person name="Wagner M."/>
            <person name="Maixner F."/>
            <person name="Pelletier E."/>
            <person name="Koch H."/>
            <person name="Vacherie B."/>
            <person name="Rattei T."/>
            <person name="Sinninghe Damste J."/>
            <person name="Spieck E."/>
            <person name="Le Paslier D."/>
            <person name="Daims H."/>
        </authorList>
    </citation>
    <scope>NUCLEOTIDE SEQUENCE [LARGE SCALE GENOMIC DNA]</scope>
</reference>
<dbReference type="AlphaFoldDB" id="D8PI17"/>
<dbReference type="HOGENOM" id="CLU_2141333_0_0_0"/>
<evidence type="ECO:0000256" key="1">
    <source>
        <dbReference type="SAM" id="MobiDB-lite"/>
    </source>
</evidence>
<name>D8PI17_9BACT</name>
<dbReference type="Proteomes" id="UP000001660">
    <property type="component" value="Chromosome"/>
</dbReference>
<gene>
    <name evidence="2" type="ORF">NIDE3210</name>
</gene>
<keyword evidence="3" id="KW-1185">Reference proteome</keyword>
<feature type="region of interest" description="Disordered" evidence="1">
    <location>
        <begin position="90"/>
        <end position="112"/>
    </location>
</feature>
<evidence type="ECO:0000313" key="2">
    <source>
        <dbReference type="EMBL" id="CBK42904.1"/>
    </source>
</evidence>
<dbReference type="KEGG" id="nde:NIDE3210"/>
<sequence>MIRDPSTRSSVRASWEVRHSRNVAVGNCNVATFVGGFNQSGVRDLCFNVILVSAYSVLEEVLQALRDEAVFPCKSSKLVALLAASTSGLPWHDWPRIEEGRNKRNQSVHDRA</sequence>
<evidence type="ECO:0000313" key="3">
    <source>
        <dbReference type="Proteomes" id="UP000001660"/>
    </source>
</evidence>
<organism evidence="2 3">
    <name type="scientific">Nitrospira defluvii</name>
    <dbReference type="NCBI Taxonomy" id="330214"/>
    <lineage>
        <taxon>Bacteria</taxon>
        <taxon>Pseudomonadati</taxon>
        <taxon>Nitrospirota</taxon>
        <taxon>Nitrospiria</taxon>
        <taxon>Nitrospirales</taxon>
        <taxon>Nitrospiraceae</taxon>
        <taxon>Nitrospira</taxon>
    </lineage>
</organism>
<proteinExistence type="predicted"/>
<accession>D8PI17</accession>